<comment type="caution">
    <text evidence="3">The sequence shown here is derived from an EMBL/GenBank/DDBJ whole genome shotgun (WGS) entry which is preliminary data.</text>
</comment>
<reference evidence="3 4" key="1">
    <citation type="journal article" date="2014" name="Antonie Van Leeuwenhoek">
        <title>Hyphomonas beringensis sp. nov. and Hyphomonas chukchiensis sp. nov., isolated from surface seawater of the Bering Sea and Chukchi Sea.</title>
        <authorList>
            <person name="Li C."/>
            <person name="Lai Q."/>
            <person name="Li G."/>
            <person name="Dong C."/>
            <person name="Wang J."/>
            <person name="Liao Y."/>
            <person name="Shao Z."/>
        </authorList>
    </citation>
    <scope>NUCLEOTIDE SEQUENCE [LARGE SCALE GENOMIC DNA]</scope>
    <source>
        <strain evidence="3 4">BH-BN04-4</strain>
    </source>
</reference>
<evidence type="ECO:0000313" key="3">
    <source>
        <dbReference type="EMBL" id="KCZ60781.1"/>
    </source>
</evidence>
<dbReference type="SUPFAM" id="SSF50952">
    <property type="entry name" value="Soluble quinoprotein glucose dehydrogenase"/>
    <property type="match status" value="1"/>
</dbReference>
<gene>
    <name evidence="3" type="ORF">HY30_00180</name>
</gene>
<sequence>MSHNFTRAVGAIASTLVLCHCASAQGSATSALTQNTAPEIITGTDGMKLAATPLETFASAWAMTFVPDGRAIVTEKVGDIWLLSPQGKKLGKVSNSPTVDARGQGGMGDFILHPDFAENGTVFLSYVERDAGDDSLSGAAVERATLTLSETGGALSNREVIWRQAPKVEGNGHYGHRLAVSPDGHLFISSGERQKFNPAQNMAMNLGKIIRINQDGSVPEDNPFYGNGAAADQVWTLGHRNPLGIAFDSDGRLWEQEMGPKGGDELNLIIRSKNYGYPFVSEGEHYDGTKIPSHASMPIFEAPSVAWVPAISPAGLMFYDGDTFADWKGDAFIGGLSSKALVRVSFAPASGDGGAAPEASEAARYEWDKRIREPEQGPDGAIYVLEDGEGGRLLRLTPAAN</sequence>
<feature type="domain" description="Glucose/Sorbosone dehydrogenase" evidence="2">
    <location>
        <begin position="58"/>
        <end position="395"/>
    </location>
</feature>
<protein>
    <recommendedName>
        <fullName evidence="2">Glucose/Sorbosone dehydrogenase domain-containing protein</fullName>
    </recommendedName>
</protein>
<dbReference type="InterPro" id="IPR011041">
    <property type="entry name" value="Quinoprot_gluc/sorb_DH_b-prop"/>
</dbReference>
<dbReference type="Pfam" id="PF07995">
    <property type="entry name" value="GSDH"/>
    <property type="match status" value="1"/>
</dbReference>
<dbReference type="OrthoDB" id="9770043at2"/>
<dbReference type="InterPro" id="IPR011042">
    <property type="entry name" value="6-blade_b-propeller_TolB-like"/>
</dbReference>
<dbReference type="PANTHER" id="PTHR19328">
    <property type="entry name" value="HEDGEHOG-INTERACTING PROTEIN"/>
    <property type="match status" value="1"/>
</dbReference>
<accession>A0A062URD2</accession>
<organism evidence="3 4">
    <name type="scientific">Hyphomonas chukchiensis</name>
    <dbReference type="NCBI Taxonomy" id="1280947"/>
    <lineage>
        <taxon>Bacteria</taxon>
        <taxon>Pseudomonadati</taxon>
        <taxon>Pseudomonadota</taxon>
        <taxon>Alphaproteobacteria</taxon>
        <taxon>Hyphomonadales</taxon>
        <taxon>Hyphomonadaceae</taxon>
        <taxon>Hyphomonas</taxon>
    </lineage>
</organism>
<dbReference type="Gene3D" id="2.120.10.30">
    <property type="entry name" value="TolB, C-terminal domain"/>
    <property type="match status" value="1"/>
</dbReference>
<keyword evidence="1" id="KW-0732">Signal</keyword>
<dbReference type="InterPro" id="IPR012938">
    <property type="entry name" value="Glc/Sorbosone_DH"/>
</dbReference>
<dbReference type="eggNOG" id="COG2133">
    <property type="taxonomic scope" value="Bacteria"/>
</dbReference>
<feature type="chain" id="PRO_5001614768" description="Glucose/Sorbosone dehydrogenase domain-containing protein" evidence="1">
    <location>
        <begin position="25"/>
        <end position="401"/>
    </location>
</feature>
<feature type="signal peptide" evidence="1">
    <location>
        <begin position="1"/>
        <end position="24"/>
    </location>
</feature>
<dbReference type="PANTHER" id="PTHR19328:SF75">
    <property type="entry name" value="ALDOSE SUGAR DEHYDROGENASE YLII"/>
    <property type="match status" value="1"/>
</dbReference>
<dbReference type="PATRIC" id="fig|1280947.3.peg.33"/>
<dbReference type="STRING" id="1280947.HY30_00180"/>
<evidence type="ECO:0000313" key="4">
    <source>
        <dbReference type="Proteomes" id="UP000027190"/>
    </source>
</evidence>
<dbReference type="RefSeq" id="WP_034735760.1">
    <property type="nucleotide sequence ID" value="NZ_AWFG01000001.1"/>
</dbReference>
<dbReference type="AlphaFoldDB" id="A0A062URD2"/>
<keyword evidence="4" id="KW-1185">Reference proteome</keyword>
<dbReference type="EMBL" id="AWFG01000001">
    <property type="protein sequence ID" value="KCZ60781.1"/>
    <property type="molecule type" value="Genomic_DNA"/>
</dbReference>
<evidence type="ECO:0000259" key="2">
    <source>
        <dbReference type="Pfam" id="PF07995"/>
    </source>
</evidence>
<proteinExistence type="predicted"/>
<dbReference type="Proteomes" id="UP000027190">
    <property type="component" value="Unassembled WGS sequence"/>
</dbReference>
<evidence type="ECO:0000256" key="1">
    <source>
        <dbReference type="SAM" id="SignalP"/>
    </source>
</evidence>
<name>A0A062URD2_9PROT</name>